<dbReference type="PANTHER" id="PTHR10584">
    <property type="entry name" value="SUGAR KINASE"/>
    <property type="match status" value="1"/>
</dbReference>
<evidence type="ECO:0000256" key="2">
    <source>
        <dbReference type="ARBA" id="ARBA00022777"/>
    </source>
</evidence>
<reference evidence="4 5" key="1">
    <citation type="journal article" date="2010" name="Stand. Genomic Sci.">
        <title>Complete genome sequence of Olsenella uli type strain (VPI D76D-27C).</title>
        <authorList>
            <person name="Goker M."/>
            <person name="Held B."/>
            <person name="Lucas S."/>
            <person name="Nolan M."/>
            <person name="Yasawong M."/>
            <person name="Glavina Del Rio T."/>
            <person name="Tice H."/>
            <person name="Cheng J.F."/>
            <person name="Bruce D."/>
            <person name="Detter J.C."/>
            <person name="Tapia R."/>
            <person name="Han C."/>
            <person name="Goodwin L."/>
            <person name="Pitluck S."/>
            <person name="Liolios K."/>
            <person name="Ivanova N."/>
            <person name="Mavromatis K."/>
            <person name="Mikhailova N."/>
            <person name="Pati A."/>
            <person name="Chen A."/>
            <person name="Palaniappan K."/>
            <person name="Land M."/>
            <person name="Hauser L."/>
            <person name="Chang Y.J."/>
            <person name="Jeffries C.D."/>
            <person name="Rohde M."/>
            <person name="Sikorski J."/>
            <person name="Pukall R."/>
            <person name="Woyke T."/>
            <person name="Bristow J."/>
            <person name="Eisen J.A."/>
            <person name="Markowitz V."/>
            <person name="Hugenholtz P."/>
            <person name="Kyrpides N.C."/>
            <person name="Klenk H.P."/>
            <person name="Lapidus A."/>
        </authorList>
    </citation>
    <scope>NUCLEOTIDE SEQUENCE [LARGE SCALE GENOMIC DNA]</scope>
    <source>
        <strain evidence="5">ATCC 49627 / DSM 7084 / CIP 109912 / JCM 12494 / NCIMB 702895 / VPI D76D-27C</strain>
    </source>
</reference>
<protein>
    <submittedName>
        <fullName evidence="4">Ribokinase</fullName>
        <ecNumber evidence="4">2.7.1.15</ecNumber>
    </submittedName>
</protein>
<gene>
    <name evidence="4" type="ordered locus">Olsu_1407</name>
</gene>
<dbReference type="PRINTS" id="PR00990">
    <property type="entry name" value="RIBOKINASE"/>
</dbReference>
<keyword evidence="1 4" id="KW-0808">Transferase</keyword>
<dbReference type="InterPro" id="IPR011611">
    <property type="entry name" value="PfkB_dom"/>
</dbReference>
<keyword evidence="5" id="KW-1185">Reference proteome</keyword>
<feature type="domain" description="Carbohydrate kinase PfkB" evidence="3">
    <location>
        <begin position="42"/>
        <end position="299"/>
    </location>
</feature>
<accession>E1QWK7</accession>
<dbReference type="EMBL" id="CP002106">
    <property type="protein sequence ID" value="ADK68510.1"/>
    <property type="molecule type" value="Genomic_DNA"/>
</dbReference>
<dbReference type="GO" id="GO:0004747">
    <property type="term" value="F:ribokinase activity"/>
    <property type="evidence" value="ECO:0007669"/>
    <property type="project" value="UniProtKB-EC"/>
</dbReference>
<dbReference type="STRING" id="633147.Olsu_1407"/>
<dbReference type="Pfam" id="PF00294">
    <property type="entry name" value="PfkB"/>
    <property type="match status" value="1"/>
</dbReference>
<dbReference type="InterPro" id="IPR029056">
    <property type="entry name" value="Ribokinase-like"/>
</dbReference>
<dbReference type="KEGG" id="ols:Olsu_1407"/>
<proteinExistence type="predicted"/>
<dbReference type="PATRIC" id="fig|633147.7.peg.116"/>
<dbReference type="eggNOG" id="COG0524">
    <property type="taxonomic scope" value="Bacteria"/>
</dbReference>
<dbReference type="RefSeq" id="WP_013252262.1">
    <property type="nucleotide sequence ID" value="NC_014363.1"/>
</dbReference>
<evidence type="ECO:0000313" key="4">
    <source>
        <dbReference type="EMBL" id="ADK68510.1"/>
    </source>
</evidence>
<dbReference type="OrthoDB" id="9775849at2"/>
<keyword evidence="2 4" id="KW-0418">Kinase</keyword>
<organism evidence="4 5">
    <name type="scientific">Olsenella uli (strain ATCC 49627 / DSM 7084 / CCUG 31166 / CIP 109912 / JCM 12494 / LMG 11480 / NCIMB 702895 / VPI D76D-27C)</name>
    <name type="common">Lactobacillus uli</name>
    <dbReference type="NCBI Taxonomy" id="633147"/>
    <lineage>
        <taxon>Bacteria</taxon>
        <taxon>Bacillati</taxon>
        <taxon>Actinomycetota</taxon>
        <taxon>Coriobacteriia</taxon>
        <taxon>Coriobacteriales</taxon>
        <taxon>Atopobiaceae</taxon>
        <taxon>Olsenella</taxon>
    </lineage>
</organism>
<dbReference type="InterPro" id="IPR002139">
    <property type="entry name" value="Ribo/fructo_kinase"/>
</dbReference>
<dbReference type="GeneID" id="78512806"/>
<dbReference type="SUPFAM" id="SSF53613">
    <property type="entry name" value="Ribokinase-like"/>
    <property type="match status" value="1"/>
</dbReference>
<dbReference type="PANTHER" id="PTHR10584:SF166">
    <property type="entry name" value="RIBOKINASE"/>
    <property type="match status" value="1"/>
</dbReference>
<evidence type="ECO:0000313" key="5">
    <source>
        <dbReference type="Proteomes" id="UP000000333"/>
    </source>
</evidence>
<dbReference type="Gene3D" id="3.40.1190.20">
    <property type="match status" value="1"/>
</dbReference>
<dbReference type="HOGENOM" id="CLU_027634_2_1_11"/>
<evidence type="ECO:0000259" key="3">
    <source>
        <dbReference type="Pfam" id="PF00294"/>
    </source>
</evidence>
<dbReference type="EC" id="2.7.1.15" evidence="4"/>
<evidence type="ECO:0000256" key="1">
    <source>
        <dbReference type="ARBA" id="ARBA00022679"/>
    </source>
</evidence>
<name>E1QWK7_OLSUV</name>
<dbReference type="AlphaFoldDB" id="E1QWK7"/>
<dbReference type="Proteomes" id="UP000000333">
    <property type="component" value="Chromosome"/>
</dbReference>
<sequence length="321" mass="34375">MGKNGPIDVIVMNSHGVGQVCRVHRLPRRGETMEAWDWHVEEDGGKGATVSVALGRLGVSTAYIGKVGYDPWGDLGDKWMSESGVDTTHLYRDRSVSTGTGLIMIDDDGLNTIVDGDSACKALTIEEIHDAIGAMREAKVFITGFGMPYQKALAGARIAKAEFGMETFCNASPLPSDLLGNLSFVDHLVVNDVEGRVLCGLPEDSGVSFEDVCHKIVADHGCHGVIMTCGPDGSAVLDGDEYFFVEGTRVKAVYTIGAGDGYLAATAAGLVWGKPLREACEWASKYAACKVTREGTMTNRPGEGYPPLADVEEWMRAHAEQ</sequence>